<gene>
    <name evidence="1" type="ORF">I6U48_17010</name>
</gene>
<dbReference type="InterPro" id="IPR050353">
    <property type="entry name" value="PyrK_electron_transfer"/>
</dbReference>
<dbReference type="PANTHER" id="PTHR43513:SF3">
    <property type="entry name" value="DIHYDROOROTATE DEHYDROGENASE B (NAD(+)), ELECTRON TRANSFER SUBUNIT-RELATED"/>
    <property type="match status" value="1"/>
</dbReference>
<dbReference type="InterPro" id="IPR006058">
    <property type="entry name" value="2Fe2S_fd_BS"/>
</dbReference>
<dbReference type="EMBL" id="JAEEGC010000090">
    <property type="protein sequence ID" value="MBV7274595.1"/>
    <property type="molecule type" value="Genomic_DNA"/>
</dbReference>
<organism evidence="1 2">
    <name type="scientific">Clostridium thailandense</name>
    <dbReference type="NCBI Taxonomy" id="2794346"/>
    <lineage>
        <taxon>Bacteria</taxon>
        <taxon>Bacillati</taxon>
        <taxon>Bacillota</taxon>
        <taxon>Clostridia</taxon>
        <taxon>Eubacteriales</taxon>
        <taxon>Clostridiaceae</taxon>
        <taxon>Clostridium</taxon>
    </lineage>
</organism>
<dbReference type="Proteomes" id="UP000694308">
    <property type="component" value="Unassembled WGS sequence"/>
</dbReference>
<comment type="caution">
    <text evidence="1">The sequence shown here is derived from an EMBL/GenBank/DDBJ whole genome shotgun (WGS) entry which is preliminary data.</text>
</comment>
<reference evidence="1" key="1">
    <citation type="submission" date="2020-12" db="EMBL/GenBank/DDBJ databases">
        <title>Clostridium thailandense sp. nov., a novel acetogenic bacterium isolated from peat land soil in Thailand.</title>
        <authorList>
            <person name="Chaikitkaew S."/>
            <person name="Birkeland N.K."/>
        </authorList>
    </citation>
    <scope>NUCLEOTIDE SEQUENCE</scope>
    <source>
        <strain evidence="1">PL3</strain>
    </source>
</reference>
<dbReference type="RefSeq" id="WP_218321658.1">
    <property type="nucleotide sequence ID" value="NZ_JAEEGC010000090.1"/>
</dbReference>
<dbReference type="NCBIfam" id="NF004470">
    <property type="entry name" value="PRK05802.1"/>
    <property type="match status" value="1"/>
</dbReference>
<keyword evidence="2" id="KW-1185">Reference proteome</keyword>
<proteinExistence type="predicted"/>
<evidence type="ECO:0000313" key="2">
    <source>
        <dbReference type="Proteomes" id="UP000694308"/>
    </source>
</evidence>
<protein>
    <submittedName>
        <fullName evidence="1">Sulfide/dihydroorotate dehydrogenase-like FAD/NAD-binding protein</fullName>
    </submittedName>
</protein>
<evidence type="ECO:0000313" key="1">
    <source>
        <dbReference type="EMBL" id="MBV7274595.1"/>
    </source>
</evidence>
<dbReference type="CDD" id="cd06192">
    <property type="entry name" value="DHOD_e_trans_like"/>
    <property type="match status" value="1"/>
</dbReference>
<dbReference type="AlphaFoldDB" id="A0A949WRZ2"/>
<name>A0A949WRZ2_9CLOT</name>
<dbReference type="PROSITE" id="PS00197">
    <property type="entry name" value="2FE2S_FER_1"/>
    <property type="match status" value="1"/>
</dbReference>
<accession>A0A949WRZ2</accession>
<dbReference type="PANTHER" id="PTHR43513">
    <property type="entry name" value="DIHYDROOROTATE DEHYDROGENASE B (NAD(+)), ELECTRON TRANSFER SUBUNIT"/>
    <property type="match status" value="1"/>
</dbReference>
<sequence length="327" mass="36945">MGYEIRDCIDAGSIYCPCHLAETGDCILCSHLSGKTFCDCVNWKGVCMYQEYILNNNKAKKVREEYLCKIMKKEAIEDKLFVYTINAPHNLVHDLVNPGSVIFIRNPESSVYYDAPISIMEADTKENTLKVAIELKGIKTKSICKLEEDEKILIRGPFWNGVLGLKNVYKAKEGVSVVVARGIGIAPLIPVLRKLYENGNKVMAILDITPFKENFGKKYFDMCNAEVFNCKMLESGELTEEFKNIIGQILKVENVNLVHCDGPDILIYKLLNYLDDSIEVACCNNSKMCCGEGICGTCSTRYKGHVVKKLCKVQIDPKYVFKERRLI</sequence>
<dbReference type="GO" id="GO:0051537">
    <property type="term" value="F:2 iron, 2 sulfur cluster binding"/>
    <property type="evidence" value="ECO:0007669"/>
    <property type="project" value="InterPro"/>
</dbReference>